<dbReference type="Proteomes" id="UP001164929">
    <property type="component" value="Chromosome 5"/>
</dbReference>
<keyword evidence="2" id="KW-1185">Reference proteome</keyword>
<dbReference type="AlphaFoldDB" id="A0AAD6QWC7"/>
<organism evidence="1 2">
    <name type="scientific">Populus alba x Populus x berolinensis</name>
    <dbReference type="NCBI Taxonomy" id="444605"/>
    <lineage>
        <taxon>Eukaryota</taxon>
        <taxon>Viridiplantae</taxon>
        <taxon>Streptophyta</taxon>
        <taxon>Embryophyta</taxon>
        <taxon>Tracheophyta</taxon>
        <taxon>Spermatophyta</taxon>
        <taxon>Magnoliopsida</taxon>
        <taxon>eudicotyledons</taxon>
        <taxon>Gunneridae</taxon>
        <taxon>Pentapetalae</taxon>
        <taxon>rosids</taxon>
        <taxon>fabids</taxon>
        <taxon>Malpighiales</taxon>
        <taxon>Salicaceae</taxon>
        <taxon>Saliceae</taxon>
        <taxon>Populus</taxon>
    </lineage>
</organism>
<protein>
    <submittedName>
        <fullName evidence="1">Uncharacterized protein</fullName>
    </submittedName>
</protein>
<evidence type="ECO:0000313" key="1">
    <source>
        <dbReference type="EMBL" id="KAJ6997721.1"/>
    </source>
</evidence>
<proteinExistence type="predicted"/>
<name>A0AAD6QWC7_9ROSI</name>
<accession>A0AAD6QWC7</accession>
<dbReference type="EMBL" id="JAQIZT010000005">
    <property type="protein sequence ID" value="KAJ6997721.1"/>
    <property type="molecule type" value="Genomic_DNA"/>
</dbReference>
<evidence type="ECO:0000313" key="2">
    <source>
        <dbReference type="Proteomes" id="UP001164929"/>
    </source>
</evidence>
<sequence>MFDALVVDQILRFMAVKKSQDTKRLCRWYMTICHTTDKYENFRRFIRGRVVKGVISLNEEYMQIIELLDSSELLRSKMMQEGWNNIGVKVNVNEKTYPDELQ</sequence>
<comment type="caution">
    <text evidence="1">The sequence shown here is derived from an EMBL/GenBank/DDBJ whole genome shotgun (WGS) entry which is preliminary data.</text>
</comment>
<gene>
    <name evidence="1" type="ORF">NC653_014080</name>
</gene>
<reference evidence="1" key="1">
    <citation type="journal article" date="2023" name="Mol. Ecol. Resour.">
        <title>Chromosome-level genome assembly of a triploid poplar Populus alba 'Berolinensis'.</title>
        <authorList>
            <person name="Chen S."/>
            <person name="Yu Y."/>
            <person name="Wang X."/>
            <person name="Wang S."/>
            <person name="Zhang T."/>
            <person name="Zhou Y."/>
            <person name="He R."/>
            <person name="Meng N."/>
            <person name="Wang Y."/>
            <person name="Liu W."/>
            <person name="Liu Z."/>
            <person name="Liu J."/>
            <person name="Guo Q."/>
            <person name="Huang H."/>
            <person name="Sederoff R.R."/>
            <person name="Wang G."/>
            <person name="Qu G."/>
            <person name="Chen S."/>
        </authorList>
    </citation>
    <scope>NUCLEOTIDE SEQUENCE</scope>
    <source>
        <strain evidence="1">SC-2020</strain>
    </source>
</reference>